<dbReference type="Proteomes" id="UP000232722">
    <property type="component" value="Unassembled WGS sequence"/>
</dbReference>
<dbReference type="EMBL" id="LLXJ01002440">
    <property type="protein sequence ID" value="PKB98855.1"/>
    <property type="molecule type" value="Genomic_DNA"/>
</dbReference>
<dbReference type="Proteomes" id="UP000232688">
    <property type="component" value="Unassembled WGS sequence"/>
</dbReference>
<reference evidence="2 3" key="4">
    <citation type="submission" date="2017-10" db="EMBL/GenBank/DDBJ databases">
        <title>Genome analyses suggest a sexual origin of heterokaryosis in a supposedly ancient asexual fungus.</title>
        <authorList>
            <person name="Corradi N."/>
            <person name="Sedzielewska K."/>
            <person name="Noel J."/>
            <person name="Charron P."/>
            <person name="Farinelli L."/>
            <person name="Marton T."/>
            <person name="Kruger M."/>
            <person name="Pelin A."/>
            <person name="Brachmann A."/>
            <person name="Corradi N."/>
        </authorList>
    </citation>
    <scope>NUCLEOTIDE SEQUENCE [LARGE SCALE GENOMIC DNA]</scope>
    <source>
        <strain evidence="2 3">A1</strain>
    </source>
</reference>
<evidence type="ECO:0000313" key="1">
    <source>
        <dbReference type="EMBL" id="PKB98855.1"/>
    </source>
</evidence>
<evidence type="ECO:0000313" key="2">
    <source>
        <dbReference type="EMBL" id="PKC75080.1"/>
    </source>
</evidence>
<dbReference type="VEuPathDB" id="FungiDB:RhiirA1_408240"/>
<gene>
    <name evidence="2" type="ORF">RhiirA1_408240</name>
    <name evidence="1" type="ORF">RhiirA5_366769</name>
</gene>
<dbReference type="AlphaFoldDB" id="A0A2N0SHP0"/>
<reference evidence="2 3" key="3">
    <citation type="submission" date="2017-10" db="EMBL/GenBank/DDBJ databases">
        <title>Extensive intraspecific genome diversity in a model arbuscular mycorrhizal fungus.</title>
        <authorList>
            <person name="Chen E.C.H."/>
            <person name="Morin E."/>
            <person name="Baudet D."/>
            <person name="Noel J."/>
            <person name="Ndikumana S."/>
            <person name="Charron P."/>
            <person name="St-Onge C."/>
            <person name="Giorgi J."/>
            <person name="Grigoriev I.V."/>
            <person name="Roux C."/>
            <person name="Martin F.M."/>
            <person name="Corradi N."/>
        </authorList>
    </citation>
    <scope>NUCLEOTIDE SEQUENCE [LARGE SCALE GENOMIC DNA]</scope>
    <source>
        <strain evidence="2 3">A1</strain>
    </source>
</reference>
<evidence type="ECO:0000313" key="3">
    <source>
        <dbReference type="Proteomes" id="UP000232688"/>
    </source>
</evidence>
<reference evidence="1 4" key="2">
    <citation type="submission" date="2017-09" db="EMBL/GenBank/DDBJ databases">
        <title>Extensive intraspecific genome diversity in a model arbuscular mycorrhizal fungus.</title>
        <authorList>
            <person name="Chen E.C."/>
            <person name="Morin E."/>
            <person name="Beaudet D."/>
            <person name="Noel J."/>
            <person name="Ndikumana S."/>
            <person name="Charron P."/>
            <person name="St-Onge C."/>
            <person name="Giorgi J."/>
            <person name="Grigoriev I.V."/>
            <person name="Roux C."/>
            <person name="Martin F.M."/>
            <person name="Corradi N."/>
        </authorList>
    </citation>
    <scope>NUCLEOTIDE SEQUENCE [LARGE SCALE GENOMIC DNA]</scope>
    <source>
        <strain evidence="1 4">A5</strain>
    </source>
</reference>
<reference evidence="1 4" key="1">
    <citation type="submission" date="2016-04" db="EMBL/GenBank/DDBJ databases">
        <title>Genome analyses suggest a sexual origin of heterokaryosis in a supposedly ancient asexual fungus.</title>
        <authorList>
            <person name="Ropars J."/>
            <person name="Sedzielewska K."/>
            <person name="Noel J."/>
            <person name="Charron P."/>
            <person name="Farinelli L."/>
            <person name="Marton T."/>
            <person name="Kruger M."/>
            <person name="Pelin A."/>
            <person name="Brachmann A."/>
            <person name="Corradi N."/>
        </authorList>
    </citation>
    <scope>NUCLEOTIDE SEQUENCE [LARGE SCALE GENOMIC DNA]</scope>
    <source>
        <strain evidence="1 4">A5</strain>
    </source>
</reference>
<evidence type="ECO:0000313" key="4">
    <source>
        <dbReference type="Proteomes" id="UP000232722"/>
    </source>
</evidence>
<accession>A0A2N0SHP0</accession>
<name>A0A2N0SHP0_9GLOM</name>
<protein>
    <submittedName>
        <fullName evidence="2">Uncharacterized protein</fullName>
    </submittedName>
</protein>
<sequence length="117" mass="12865">MASSVHLISSLCGFKTIQQTARANEIIEGVKQFSLDSFGIAFIIIPLITKSPVLSTFHKFAYASVTQGLFFQSVIFAPEFVLISGILHVLKSVALISFASIPRRFFILSRQIGINSE</sequence>
<comment type="caution">
    <text evidence="2">The sequence shown here is derived from an EMBL/GenBank/DDBJ whole genome shotgun (WGS) entry which is preliminary data.</text>
</comment>
<organism evidence="2 3">
    <name type="scientific">Rhizophagus irregularis</name>
    <dbReference type="NCBI Taxonomy" id="588596"/>
    <lineage>
        <taxon>Eukaryota</taxon>
        <taxon>Fungi</taxon>
        <taxon>Fungi incertae sedis</taxon>
        <taxon>Mucoromycota</taxon>
        <taxon>Glomeromycotina</taxon>
        <taxon>Glomeromycetes</taxon>
        <taxon>Glomerales</taxon>
        <taxon>Glomeraceae</taxon>
        <taxon>Rhizophagus</taxon>
    </lineage>
</organism>
<proteinExistence type="predicted"/>
<dbReference type="EMBL" id="LLXH01000032">
    <property type="protein sequence ID" value="PKC75080.1"/>
    <property type="molecule type" value="Genomic_DNA"/>
</dbReference>